<dbReference type="CDD" id="cd22908">
    <property type="entry name" value="HFD_NFYC-like"/>
    <property type="match status" value="1"/>
</dbReference>
<accession>A0AAX4K1K0</accession>
<evidence type="ECO:0000256" key="3">
    <source>
        <dbReference type="ARBA" id="ARBA00023125"/>
    </source>
</evidence>
<comment type="subcellular location">
    <subcellularLocation>
        <location evidence="1">Nucleus</location>
    </subcellularLocation>
</comment>
<dbReference type="InterPro" id="IPR003958">
    <property type="entry name" value="CBFA_NFYB_domain"/>
</dbReference>
<feature type="region of interest" description="Disordered" evidence="7">
    <location>
        <begin position="123"/>
        <end position="153"/>
    </location>
</feature>
<feature type="region of interest" description="Disordered" evidence="7">
    <location>
        <begin position="1"/>
        <end position="98"/>
    </location>
</feature>
<sequence length="398" mass="44181">MNPSYFLPTTTQFPSNGSGPSNHAIPSGSGNISTSASASGSRSRSSSGSGSGSGSESSSSSSSSSASPGMNNNQGIINNHNHNHNHIQSNGLNQNRNNGINQYQSQLQQNQQIQQIQYNQNQNQNQNQMIKQPTPPQQQHQQKQYQTQAEQRQALHPQLTQQGGPLILPNQDLNTFLESFWKRQMNNVEGEIPDWKSYNLPLARIKKVMKSDEEVRMISAEAPIMFSKACEIFISELTCRAWLVAESNKRRTLQKSDVAAAIAFSDMFDFLIDIVPRDDGSEDKEKSNDDNNNHNNETTNNNSIDGGDQQQQQHEEQGQSGNNSLIEDGNENLDIDIEEEEEGAGQGQSAENPIHQINHQNHLLDNSNNNNTGITQDGILNEDNMNGDDLYNEYVQED</sequence>
<dbReference type="InterPro" id="IPR050568">
    <property type="entry name" value="Transcr_DNA_Rep_Reg"/>
</dbReference>
<dbReference type="Pfam" id="PF00808">
    <property type="entry name" value="CBFD_NFYB_HMF"/>
    <property type="match status" value="1"/>
</dbReference>
<gene>
    <name evidence="9" type="ORF">L201_005968</name>
</gene>
<dbReference type="Gene3D" id="1.10.20.10">
    <property type="entry name" value="Histone, subunit A"/>
    <property type="match status" value="1"/>
</dbReference>
<feature type="compositionally biased region" description="Basic and acidic residues" evidence="7">
    <location>
        <begin position="279"/>
        <end position="292"/>
    </location>
</feature>
<dbReference type="SUPFAM" id="SSF47113">
    <property type="entry name" value="Histone-fold"/>
    <property type="match status" value="1"/>
</dbReference>
<organism evidence="9 10">
    <name type="scientific">Kwoniella dendrophila CBS 6074</name>
    <dbReference type="NCBI Taxonomy" id="1295534"/>
    <lineage>
        <taxon>Eukaryota</taxon>
        <taxon>Fungi</taxon>
        <taxon>Dikarya</taxon>
        <taxon>Basidiomycota</taxon>
        <taxon>Agaricomycotina</taxon>
        <taxon>Tremellomycetes</taxon>
        <taxon>Tremellales</taxon>
        <taxon>Cryptococcaceae</taxon>
        <taxon>Kwoniella</taxon>
    </lineage>
</organism>
<name>A0AAX4K1K0_9TREE</name>
<keyword evidence="2" id="KW-0805">Transcription regulation</keyword>
<comment type="similarity">
    <text evidence="6">Belongs to the NFYC/HAP5 subunit family.</text>
</comment>
<dbReference type="AlphaFoldDB" id="A0AAX4K1K0"/>
<evidence type="ECO:0000256" key="7">
    <source>
        <dbReference type="SAM" id="MobiDB-lite"/>
    </source>
</evidence>
<feature type="compositionally biased region" description="Polar residues" evidence="7">
    <location>
        <begin position="1"/>
        <end position="21"/>
    </location>
</feature>
<proteinExistence type="inferred from homology"/>
<feature type="compositionally biased region" description="Low complexity" evidence="7">
    <location>
        <begin position="27"/>
        <end position="98"/>
    </location>
</feature>
<dbReference type="FunFam" id="1.10.20.10:FF:000006">
    <property type="entry name" value="Nuclear transcription factor Y subunit gamma"/>
    <property type="match status" value="1"/>
</dbReference>
<feature type="region of interest" description="Disordered" evidence="7">
    <location>
        <begin position="279"/>
        <end position="328"/>
    </location>
</feature>
<reference evidence="9 10" key="1">
    <citation type="submission" date="2024-01" db="EMBL/GenBank/DDBJ databases">
        <title>Comparative genomics of Cryptococcus and Kwoniella reveals pathogenesis evolution and contrasting modes of karyotype evolution via chromosome fusion or intercentromeric recombination.</title>
        <authorList>
            <person name="Coelho M.A."/>
            <person name="David-Palma M."/>
            <person name="Shea T."/>
            <person name="Bowers K."/>
            <person name="McGinley-Smith S."/>
            <person name="Mohammad A.W."/>
            <person name="Gnirke A."/>
            <person name="Yurkov A.M."/>
            <person name="Nowrousian M."/>
            <person name="Sun S."/>
            <person name="Cuomo C.A."/>
            <person name="Heitman J."/>
        </authorList>
    </citation>
    <scope>NUCLEOTIDE SEQUENCE [LARGE SCALE GENOMIC DNA]</scope>
    <source>
        <strain evidence="9 10">CBS 6074</strain>
    </source>
</reference>
<dbReference type="PANTHER" id="PTHR10252">
    <property type="entry name" value="HISTONE-LIKE TRANSCRIPTION FACTOR CCAAT-RELATED"/>
    <property type="match status" value="1"/>
</dbReference>
<protein>
    <recommendedName>
        <fullName evidence="8">Transcription factor CBF/NF-Y/archaeal histone domain-containing protein</fullName>
    </recommendedName>
</protein>
<dbReference type="Proteomes" id="UP001355207">
    <property type="component" value="Chromosome 8"/>
</dbReference>
<evidence type="ECO:0000256" key="2">
    <source>
        <dbReference type="ARBA" id="ARBA00023015"/>
    </source>
</evidence>
<dbReference type="GO" id="GO:0000978">
    <property type="term" value="F:RNA polymerase II cis-regulatory region sequence-specific DNA binding"/>
    <property type="evidence" value="ECO:0007669"/>
    <property type="project" value="TreeGrafter"/>
</dbReference>
<dbReference type="GO" id="GO:0016602">
    <property type="term" value="C:CCAAT-binding factor complex"/>
    <property type="evidence" value="ECO:0007669"/>
    <property type="project" value="TreeGrafter"/>
</dbReference>
<evidence type="ECO:0000256" key="4">
    <source>
        <dbReference type="ARBA" id="ARBA00023163"/>
    </source>
</evidence>
<dbReference type="InterPro" id="IPR009072">
    <property type="entry name" value="Histone-fold"/>
</dbReference>
<evidence type="ECO:0000256" key="5">
    <source>
        <dbReference type="ARBA" id="ARBA00023242"/>
    </source>
</evidence>
<feature type="compositionally biased region" description="Low complexity" evidence="7">
    <location>
        <begin position="361"/>
        <end position="371"/>
    </location>
</feature>
<keyword evidence="5" id="KW-0539">Nucleus</keyword>
<evidence type="ECO:0000259" key="8">
    <source>
        <dbReference type="Pfam" id="PF00808"/>
    </source>
</evidence>
<evidence type="ECO:0000256" key="6">
    <source>
        <dbReference type="ARBA" id="ARBA00038129"/>
    </source>
</evidence>
<feature type="domain" description="Transcription factor CBF/NF-Y/archaeal histone" evidence="8">
    <location>
        <begin position="199"/>
        <end position="262"/>
    </location>
</feature>
<dbReference type="GO" id="GO:0046982">
    <property type="term" value="F:protein heterodimerization activity"/>
    <property type="evidence" value="ECO:0007669"/>
    <property type="project" value="InterPro"/>
</dbReference>
<dbReference type="GeneID" id="91096638"/>
<feature type="compositionally biased region" description="Low complexity" evidence="7">
    <location>
        <begin position="293"/>
        <end position="327"/>
    </location>
</feature>
<dbReference type="GO" id="GO:0001228">
    <property type="term" value="F:DNA-binding transcription activator activity, RNA polymerase II-specific"/>
    <property type="evidence" value="ECO:0007669"/>
    <property type="project" value="TreeGrafter"/>
</dbReference>
<dbReference type="RefSeq" id="XP_066077791.1">
    <property type="nucleotide sequence ID" value="XM_066221694.1"/>
</dbReference>
<evidence type="ECO:0000256" key="1">
    <source>
        <dbReference type="ARBA" id="ARBA00004123"/>
    </source>
</evidence>
<keyword evidence="4" id="KW-0804">Transcription</keyword>
<feature type="region of interest" description="Disordered" evidence="7">
    <location>
        <begin position="361"/>
        <end position="387"/>
    </location>
</feature>
<keyword evidence="3" id="KW-0238">DNA-binding</keyword>
<dbReference type="PANTHER" id="PTHR10252:SF8">
    <property type="entry name" value="NUCLEAR TRANSCRIPTION FACTOR Y SUBUNIT GAMMA"/>
    <property type="match status" value="1"/>
</dbReference>
<evidence type="ECO:0000313" key="10">
    <source>
        <dbReference type="Proteomes" id="UP001355207"/>
    </source>
</evidence>
<dbReference type="EMBL" id="CP144105">
    <property type="protein sequence ID" value="WWC91028.1"/>
    <property type="molecule type" value="Genomic_DNA"/>
</dbReference>
<keyword evidence="10" id="KW-1185">Reference proteome</keyword>
<feature type="compositionally biased region" description="Low complexity" evidence="7">
    <location>
        <begin position="137"/>
        <end position="152"/>
    </location>
</feature>
<evidence type="ECO:0000313" key="9">
    <source>
        <dbReference type="EMBL" id="WWC91028.1"/>
    </source>
</evidence>